<dbReference type="InterPro" id="IPR036280">
    <property type="entry name" value="Multihaem_cyt_sf"/>
</dbReference>
<proteinExistence type="predicted"/>
<evidence type="ECO:0000313" key="1">
    <source>
        <dbReference type="EMBL" id="GAA4651198.1"/>
    </source>
</evidence>
<dbReference type="Proteomes" id="UP001500604">
    <property type="component" value="Unassembled WGS sequence"/>
</dbReference>
<name>A0ABP8V4M8_9GAMM</name>
<keyword evidence="2" id="KW-1185">Reference proteome</keyword>
<evidence type="ECO:0000313" key="2">
    <source>
        <dbReference type="Proteomes" id="UP001500604"/>
    </source>
</evidence>
<sequence length="253" mass="27820">MLYDNNDGLPMDQVRLMETRVLVKLKESWVALPYIWNEAQTEAFLDVAGDSTNLTLVKNDSEEQFTYIVPDANECAGCHADGKSRKLVKPIGPRIRHLNRDLVYADGKQNQLDYWTAHGLLTGVDSTTATQNALWPNGRAGETLEHRARSYLDINCAHCHNPKGAAKNSGLWLTWDTTTPVRLGFCKPPVAAGKGTGDRKVAIQPGDPDGSILLYRMQSNDPGEMMPELGRSTSHAEGVALVSEWIASLEGDC</sequence>
<comment type="caution">
    <text evidence="1">The sequence shown here is derived from an EMBL/GenBank/DDBJ whole genome shotgun (WGS) entry which is preliminary data.</text>
</comment>
<gene>
    <name evidence="1" type="ORF">GCM10023116_34810</name>
</gene>
<accession>A0ABP8V4M8</accession>
<dbReference type="SUPFAM" id="SSF48695">
    <property type="entry name" value="Multiheme cytochromes"/>
    <property type="match status" value="1"/>
</dbReference>
<reference evidence="2" key="1">
    <citation type="journal article" date="2019" name="Int. J. Syst. Evol. Microbiol.">
        <title>The Global Catalogue of Microorganisms (GCM) 10K type strain sequencing project: providing services to taxonomists for standard genome sequencing and annotation.</title>
        <authorList>
            <consortium name="The Broad Institute Genomics Platform"/>
            <consortium name="The Broad Institute Genome Sequencing Center for Infectious Disease"/>
            <person name="Wu L."/>
            <person name="Ma J."/>
        </authorList>
    </citation>
    <scope>NUCLEOTIDE SEQUENCE [LARGE SCALE GENOMIC DNA]</scope>
    <source>
        <strain evidence="2">JCM 17805</strain>
    </source>
</reference>
<organism evidence="1 2">
    <name type="scientific">Kistimonas scapharcae</name>
    <dbReference type="NCBI Taxonomy" id="1036133"/>
    <lineage>
        <taxon>Bacteria</taxon>
        <taxon>Pseudomonadati</taxon>
        <taxon>Pseudomonadota</taxon>
        <taxon>Gammaproteobacteria</taxon>
        <taxon>Oceanospirillales</taxon>
        <taxon>Endozoicomonadaceae</taxon>
        <taxon>Kistimonas</taxon>
    </lineage>
</organism>
<dbReference type="EMBL" id="BAABFL010000441">
    <property type="protein sequence ID" value="GAA4651198.1"/>
    <property type="molecule type" value="Genomic_DNA"/>
</dbReference>
<protein>
    <recommendedName>
        <fullName evidence="3">Cytochrome c domain-containing protein</fullName>
    </recommendedName>
</protein>
<evidence type="ECO:0008006" key="3">
    <source>
        <dbReference type="Google" id="ProtNLM"/>
    </source>
</evidence>